<evidence type="ECO:0000256" key="1">
    <source>
        <dbReference type="SAM" id="MobiDB-lite"/>
    </source>
</evidence>
<evidence type="ECO:0000313" key="3">
    <source>
        <dbReference type="Proteomes" id="UP000192491"/>
    </source>
</evidence>
<dbReference type="InterPro" id="IPR009228">
    <property type="entry name" value="Capsid_scaffold_GpO"/>
</dbReference>
<proteinExistence type="predicted"/>
<feature type="region of interest" description="Disordered" evidence="1">
    <location>
        <begin position="288"/>
        <end position="318"/>
    </location>
</feature>
<reference evidence="2 3" key="1">
    <citation type="submission" date="2017-01" db="EMBL/GenBank/DDBJ databases">
        <title>Novel large sulfur bacteria in the metagenomes of groundwater-fed chemosynthetic microbial mats in the Lake Huron basin.</title>
        <authorList>
            <person name="Sharrar A.M."/>
            <person name="Flood B.E."/>
            <person name="Bailey J.V."/>
            <person name="Jones D.S."/>
            <person name="Biddanda B."/>
            <person name="Ruberg S.A."/>
            <person name="Marcus D.N."/>
            <person name="Dick G.J."/>
        </authorList>
    </citation>
    <scope>NUCLEOTIDE SEQUENCE [LARGE SCALE GENOMIC DNA]</scope>
    <source>
        <strain evidence="2">A8</strain>
    </source>
</reference>
<comment type="caution">
    <text evidence="2">The sequence shown here is derived from an EMBL/GenBank/DDBJ whole genome shotgun (WGS) entry which is preliminary data.</text>
</comment>
<organism evidence="2 3">
    <name type="scientific">Thiothrix lacustris</name>
    <dbReference type="NCBI Taxonomy" id="525917"/>
    <lineage>
        <taxon>Bacteria</taxon>
        <taxon>Pseudomonadati</taxon>
        <taxon>Pseudomonadota</taxon>
        <taxon>Gammaproteobacteria</taxon>
        <taxon>Thiotrichales</taxon>
        <taxon>Thiotrichaceae</taxon>
        <taxon>Thiothrix</taxon>
    </lineage>
</organism>
<evidence type="ECO:0008006" key="4">
    <source>
        <dbReference type="Google" id="ProtNLM"/>
    </source>
</evidence>
<gene>
    <name evidence="2" type="ORF">BWK73_04790</name>
</gene>
<accession>A0A1Y1QXK4</accession>
<evidence type="ECO:0000313" key="2">
    <source>
        <dbReference type="EMBL" id="OQX16184.1"/>
    </source>
</evidence>
<dbReference type="AlphaFoldDB" id="A0A1Y1QXK4"/>
<sequence length="318" mass="35804">MRQWCKITGINTRVQFLQHSKTKTLVLQPPAGAVNHPRMSTYISPYYCIATSGTTRDGRVIKPEWLTSAAETYDPEEAEALLWYDHSRWYNPGGAVVDCKTKLLDDNRVQLLARIKPTAALMYEAEQVEVPYLFSVELRPMEDGRYYLDGLAYTHDPASKAVDKMEFSQHRPDIQLGDAETVDKLEFAAKGLLSRLFGKTPPVPPKRIDPLDTFTKETEDMTPEQDTLLKAAHDFGKQVGADIKTLLDKFSTLETQTAEKFTALEKLHSEKFTALENAQKETHTIVEEIGNASTGRFRRKPATGQGGQSKADESELDY</sequence>
<dbReference type="EMBL" id="MTEJ01000007">
    <property type="protein sequence ID" value="OQX16184.1"/>
    <property type="molecule type" value="Genomic_DNA"/>
</dbReference>
<protein>
    <recommendedName>
        <fullName evidence="4">Phage capsid protein</fullName>
    </recommendedName>
</protein>
<dbReference type="Pfam" id="PF05929">
    <property type="entry name" value="Phage_GPO"/>
    <property type="match status" value="1"/>
</dbReference>
<dbReference type="Proteomes" id="UP000192491">
    <property type="component" value="Unassembled WGS sequence"/>
</dbReference>
<name>A0A1Y1QXK4_9GAMM</name>